<dbReference type="RefSeq" id="XP_041199403.1">
    <property type="nucleotide sequence ID" value="XM_041334310.1"/>
</dbReference>
<dbReference type="AlphaFoldDB" id="A0A9P7JJI1"/>
<dbReference type="EMBL" id="JABBWG010000002">
    <property type="protein sequence ID" value="KAG1826150.1"/>
    <property type="molecule type" value="Genomic_DNA"/>
</dbReference>
<evidence type="ECO:0000313" key="2">
    <source>
        <dbReference type="Proteomes" id="UP000807769"/>
    </source>
</evidence>
<dbReference type="GeneID" id="64628327"/>
<accession>A0A9P7JJI1</accession>
<dbReference type="Proteomes" id="UP000807769">
    <property type="component" value="Unassembled WGS sequence"/>
</dbReference>
<protein>
    <submittedName>
        <fullName evidence="1">Uncharacterized protein</fullName>
    </submittedName>
</protein>
<gene>
    <name evidence="1" type="ORF">BJ212DRAFT_1318326</name>
</gene>
<keyword evidence="2" id="KW-1185">Reference proteome</keyword>
<comment type="caution">
    <text evidence="1">The sequence shown here is derived from an EMBL/GenBank/DDBJ whole genome shotgun (WGS) entry which is preliminary data.</text>
</comment>
<proteinExistence type="predicted"/>
<name>A0A9P7JJI1_9AGAM</name>
<organism evidence="1 2">
    <name type="scientific">Suillus subaureus</name>
    <dbReference type="NCBI Taxonomy" id="48587"/>
    <lineage>
        <taxon>Eukaryota</taxon>
        <taxon>Fungi</taxon>
        <taxon>Dikarya</taxon>
        <taxon>Basidiomycota</taxon>
        <taxon>Agaricomycotina</taxon>
        <taxon>Agaricomycetes</taxon>
        <taxon>Agaricomycetidae</taxon>
        <taxon>Boletales</taxon>
        <taxon>Suillineae</taxon>
        <taxon>Suillaceae</taxon>
        <taxon>Suillus</taxon>
    </lineage>
</organism>
<sequence>MSFFEDIGRNNAQLSHLRTALAQLPHSIPLGNSKYNFEHYATIKLSLMPREPGHSTARLRTRQMW</sequence>
<evidence type="ECO:0000313" key="1">
    <source>
        <dbReference type="EMBL" id="KAG1826150.1"/>
    </source>
</evidence>
<reference evidence="1" key="1">
    <citation type="journal article" date="2020" name="New Phytol.">
        <title>Comparative genomics reveals dynamic genome evolution in host specialist ectomycorrhizal fungi.</title>
        <authorList>
            <person name="Lofgren L.A."/>
            <person name="Nguyen N.H."/>
            <person name="Vilgalys R."/>
            <person name="Ruytinx J."/>
            <person name="Liao H.L."/>
            <person name="Branco S."/>
            <person name="Kuo A."/>
            <person name="LaButti K."/>
            <person name="Lipzen A."/>
            <person name="Andreopoulos W."/>
            <person name="Pangilinan J."/>
            <person name="Riley R."/>
            <person name="Hundley H."/>
            <person name="Na H."/>
            <person name="Barry K."/>
            <person name="Grigoriev I.V."/>
            <person name="Stajich J.E."/>
            <person name="Kennedy P.G."/>
        </authorList>
    </citation>
    <scope>NUCLEOTIDE SEQUENCE</scope>
    <source>
        <strain evidence="1">MN1</strain>
    </source>
</reference>